<dbReference type="Proteomes" id="UP000281738">
    <property type="component" value="Unassembled WGS sequence"/>
</dbReference>
<dbReference type="OrthoDB" id="3268930at2"/>
<dbReference type="InterPro" id="IPR057727">
    <property type="entry name" value="WCX_dom"/>
</dbReference>
<gene>
    <name evidence="3" type="ORF">EDD33_1565</name>
</gene>
<evidence type="ECO:0000313" key="4">
    <source>
        <dbReference type="Proteomes" id="UP000281738"/>
    </source>
</evidence>
<proteinExistence type="predicted"/>
<evidence type="ECO:0000259" key="2">
    <source>
        <dbReference type="Pfam" id="PF25583"/>
    </source>
</evidence>
<comment type="caution">
    <text evidence="3">The sequence shown here is derived from an EMBL/GenBank/DDBJ whole genome shotgun (WGS) entry which is preliminary data.</text>
</comment>
<dbReference type="PROSITE" id="PS52050">
    <property type="entry name" value="WYL"/>
    <property type="match status" value="1"/>
</dbReference>
<feature type="domain" description="WYL" evidence="1">
    <location>
        <begin position="146"/>
        <end position="211"/>
    </location>
</feature>
<protein>
    <submittedName>
        <fullName evidence="3">Transcriptional regulator</fullName>
    </submittedName>
</protein>
<keyword evidence="4" id="KW-1185">Reference proteome</keyword>
<dbReference type="Pfam" id="PF25583">
    <property type="entry name" value="WCX"/>
    <property type="match status" value="1"/>
</dbReference>
<dbReference type="PANTHER" id="PTHR34580">
    <property type="match status" value="1"/>
</dbReference>
<dbReference type="PANTHER" id="PTHR34580:SF3">
    <property type="entry name" value="PROTEIN PAFB"/>
    <property type="match status" value="1"/>
</dbReference>
<dbReference type="RefSeq" id="WP_123389858.1">
    <property type="nucleotide sequence ID" value="NZ_RKHO01000001.1"/>
</dbReference>
<dbReference type="InterPro" id="IPR051534">
    <property type="entry name" value="CBASS_pafABC_assoc_protein"/>
</dbReference>
<accession>A0A3N2CT49</accession>
<organism evidence="3 4">
    <name type="scientific">Nocardioides aurantiacus</name>
    <dbReference type="NCBI Taxonomy" id="86796"/>
    <lineage>
        <taxon>Bacteria</taxon>
        <taxon>Bacillati</taxon>
        <taxon>Actinomycetota</taxon>
        <taxon>Actinomycetes</taxon>
        <taxon>Propionibacteriales</taxon>
        <taxon>Nocardioidaceae</taxon>
        <taxon>Nocardioides</taxon>
    </lineage>
</organism>
<dbReference type="InterPro" id="IPR026881">
    <property type="entry name" value="WYL_dom"/>
</dbReference>
<reference evidence="3 4" key="1">
    <citation type="submission" date="2018-11" db="EMBL/GenBank/DDBJ databases">
        <title>Sequencing the genomes of 1000 actinobacteria strains.</title>
        <authorList>
            <person name="Klenk H.-P."/>
        </authorList>
    </citation>
    <scope>NUCLEOTIDE SEQUENCE [LARGE SCALE GENOMIC DNA]</scope>
    <source>
        <strain evidence="3 4">DSM 12652</strain>
    </source>
</reference>
<dbReference type="EMBL" id="RKHO01000001">
    <property type="protein sequence ID" value="ROR90717.1"/>
    <property type="molecule type" value="Genomic_DNA"/>
</dbReference>
<dbReference type="Pfam" id="PF13280">
    <property type="entry name" value="WYL"/>
    <property type="match status" value="1"/>
</dbReference>
<sequence>MVAEKAERLLNLVILLLVARNYTTKEQIRALMEPYRTSSNEAFDRMFERDKDELRALGIPLETGYVDKFFEDEQGYRIKRDAFELPAVDFTADEVAVLGLAARVWRHAGLAAATSDALVKLQAAGLRFDREQLEQVQPTLAAEEPAFEAMWRATSERVPVRFDHRRAGEQEVRTRHLQPWGVVTAQGRWYVVGQDVDRGEPRMFRLSRISSEVVAEGDPGSYTVPDGVDLRALSGALVRPQPEHRARVLARAGAAVGLRRRAEVTATGVTGPDGSLGWDQLEVPFGSTDDVAGELLGYADAVVVEEPAELRHLVRERLQGLAS</sequence>
<evidence type="ECO:0000313" key="3">
    <source>
        <dbReference type="EMBL" id="ROR90717.1"/>
    </source>
</evidence>
<feature type="domain" description="WCX" evidence="2">
    <location>
        <begin position="243"/>
        <end position="322"/>
    </location>
</feature>
<evidence type="ECO:0000259" key="1">
    <source>
        <dbReference type="Pfam" id="PF13280"/>
    </source>
</evidence>
<dbReference type="AlphaFoldDB" id="A0A3N2CT49"/>
<name>A0A3N2CT49_9ACTN</name>